<gene>
    <name evidence="1" type="ORF">BXZ70DRAFT_906947</name>
</gene>
<dbReference type="OrthoDB" id="3231188at2759"/>
<organism evidence="1 2">
    <name type="scientific">Cristinia sonorae</name>
    <dbReference type="NCBI Taxonomy" id="1940300"/>
    <lineage>
        <taxon>Eukaryota</taxon>
        <taxon>Fungi</taxon>
        <taxon>Dikarya</taxon>
        <taxon>Basidiomycota</taxon>
        <taxon>Agaricomycotina</taxon>
        <taxon>Agaricomycetes</taxon>
        <taxon>Agaricomycetidae</taxon>
        <taxon>Agaricales</taxon>
        <taxon>Pleurotineae</taxon>
        <taxon>Stephanosporaceae</taxon>
        <taxon>Cristinia</taxon>
    </lineage>
</organism>
<sequence>MPGRSGGRQMRGATDEWGRQIWRNLAGAKERGSGKKVLNNAVLSYTSTAKQQVLCTRSGGEENWGVLRHRAKRGHGAAASAPTEPSLAAVVDISSLTTVEDCTEVVKHLQLAVGLLKRQIEGLEHENIVLRTNQKKRSVCQNISVKVTAHETEIKRLGCSFVGTRKMFFHHELLLRVQPSSASDDPLCYSSPELMQEGIVADLYEHIPPALHTIMSRPQFKHLFCAAGASWLFSETHKLRCLGSIVFELESVPPATFQRDFDRKSVPQLAGLLKWDPNSPSWPTFPPALYPDGKKNDRLLFVAPALLRLLKAMVNGSSSILATSKKPTPKTNAVIWGMSEVTPGFVALGAVFAQRP</sequence>
<accession>A0A8K0UPW6</accession>
<evidence type="ECO:0000313" key="2">
    <source>
        <dbReference type="Proteomes" id="UP000813824"/>
    </source>
</evidence>
<comment type="caution">
    <text evidence="1">The sequence shown here is derived from an EMBL/GenBank/DDBJ whole genome shotgun (WGS) entry which is preliminary data.</text>
</comment>
<dbReference type="Proteomes" id="UP000813824">
    <property type="component" value="Unassembled WGS sequence"/>
</dbReference>
<dbReference type="EMBL" id="JAEVFJ010000013">
    <property type="protein sequence ID" value="KAH8101337.1"/>
    <property type="molecule type" value="Genomic_DNA"/>
</dbReference>
<name>A0A8K0UPW6_9AGAR</name>
<reference evidence="1" key="1">
    <citation type="journal article" date="2021" name="New Phytol.">
        <title>Evolutionary innovations through gain and loss of genes in the ectomycorrhizal Boletales.</title>
        <authorList>
            <person name="Wu G."/>
            <person name="Miyauchi S."/>
            <person name="Morin E."/>
            <person name="Kuo A."/>
            <person name="Drula E."/>
            <person name="Varga T."/>
            <person name="Kohler A."/>
            <person name="Feng B."/>
            <person name="Cao Y."/>
            <person name="Lipzen A."/>
            <person name="Daum C."/>
            <person name="Hundley H."/>
            <person name="Pangilinan J."/>
            <person name="Johnson J."/>
            <person name="Barry K."/>
            <person name="LaButti K."/>
            <person name="Ng V."/>
            <person name="Ahrendt S."/>
            <person name="Min B."/>
            <person name="Choi I.G."/>
            <person name="Park H."/>
            <person name="Plett J.M."/>
            <person name="Magnuson J."/>
            <person name="Spatafora J.W."/>
            <person name="Nagy L.G."/>
            <person name="Henrissat B."/>
            <person name="Grigoriev I.V."/>
            <person name="Yang Z.L."/>
            <person name="Xu J."/>
            <person name="Martin F.M."/>
        </authorList>
    </citation>
    <scope>NUCLEOTIDE SEQUENCE</scope>
    <source>
        <strain evidence="1">KKN 215</strain>
    </source>
</reference>
<dbReference type="Pfam" id="PF20414">
    <property type="entry name" value="DUF6698"/>
    <property type="match status" value="1"/>
</dbReference>
<protein>
    <submittedName>
        <fullName evidence="1">Uncharacterized protein</fullName>
    </submittedName>
</protein>
<evidence type="ECO:0000313" key="1">
    <source>
        <dbReference type="EMBL" id="KAH8101337.1"/>
    </source>
</evidence>
<dbReference type="InterPro" id="IPR046521">
    <property type="entry name" value="DUF6698"/>
</dbReference>
<proteinExistence type="predicted"/>
<dbReference type="AlphaFoldDB" id="A0A8K0UPW6"/>
<keyword evidence="2" id="KW-1185">Reference proteome</keyword>